<evidence type="ECO:0000313" key="2">
    <source>
        <dbReference type="Proteomes" id="UP000271098"/>
    </source>
</evidence>
<sequence>MIKVLKDFDQFLFHHGKLPVSEIIGNLHMVARVASPGAQPTDDPRLPGGIFADDPQPTDDSCFPEEMFDVFTTSFCPALRFLSHLPIYF</sequence>
<dbReference type="WBParaSite" id="GPUH_0000698601-mRNA-1">
    <property type="protein sequence ID" value="GPUH_0000698601-mRNA-1"/>
    <property type="gene ID" value="GPUH_0000698601"/>
</dbReference>
<keyword evidence="2" id="KW-1185">Reference proteome</keyword>
<accession>A0A183DE36</accession>
<proteinExistence type="predicted"/>
<organism evidence="3">
    <name type="scientific">Gongylonema pulchrum</name>
    <dbReference type="NCBI Taxonomy" id="637853"/>
    <lineage>
        <taxon>Eukaryota</taxon>
        <taxon>Metazoa</taxon>
        <taxon>Ecdysozoa</taxon>
        <taxon>Nematoda</taxon>
        <taxon>Chromadorea</taxon>
        <taxon>Rhabditida</taxon>
        <taxon>Spirurina</taxon>
        <taxon>Spiruromorpha</taxon>
        <taxon>Spiruroidea</taxon>
        <taxon>Gongylonematidae</taxon>
        <taxon>Gongylonema</taxon>
    </lineage>
</organism>
<evidence type="ECO:0000313" key="3">
    <source>
        <dbReference type="WBParaSite" id="GPUH_0000698601-mRNA-1"/>
    </source>
</evidence>
<dbReference type="AlphaFoldDB" id="A0A183DE36"/>
<protein>
    <submittedName>
        <fullName evidence="3">Ovule protein</fullName>
    </submittedName>
</protein>
<evidence type="ECO:0000313" key="1">
    <source>
        <dbReference type="EMBL" id="VDK56765.1"/>
    </source>
</evidence>
<reference evidence="1 2" key="2">
    <citation type="submission" date="2018-11" db="EMBL/GenBank/DDBJ databases">
        <authorList>
            <consortium name="Pathogen Informatics"/>
        </authorList>
    </citation>
    <scope>NUCLEOTIDE SEQUENCE [LARGE SCALE GENOMIC DNA]</scope>
</reference>
<dbReference type="EMBL" id="UYRT01017280">
    <property type="protein sequence ID" value="VDK56765.1"/>
    <property type="molecule type" value="Genomic_DNA"/>
</dbReference>
<reference evidence="3" key="1">
    <citation type="submission" date="2016-06" db="UniProtKB">
        <authorList>
            <consortium name="WormBaseParasite"/>
        </authorList>
    </citation>
    <scope>IDENTIFICATION</scope>
</reference>
<dbReference type="Proteomes" id="UP000271098">
    <property type="component" value="Unassembled WGS sequence"/>
</dbReference>
<gene>
    <name evidence="1" type="ORF">GPUH_LOCUS6974</name>
</gene>
<name>A0A183DE36_9BILA</name>